<accession>A0ABQ9ELI0</accession>
<dbReference type="EMBL" id="JARBDR010000813">
    <property type="protein sequence ID" value="KAJ8305759.1"/>
    <property type="molecule type" value="Genomic_DNA"/>
</dbReference>
<evidence type="ECO:0000256" key="1">
    <source>
        <dbReference type="SAM" id="MobiDB-lite"/>
    </source>
</evidence>
<evidence type="ECO:0000313" key="2">
    <source>
        <dbReference type="EMBL" id="KAJ8305759.1"/>
    </source>
</evidence>
<protein>
    <submittedName>
        <fullName evidence="2">Uncharacterized protein</fullName>
    </submittedName>
</protein>
<sequence>MPHTMDLCGDNFLLSFNNTDGHPLQISLYFSSTDDYDPDSAVQLIDESFLLATIKDLTTHSVYEDIERAVKECDYSDIDLELVTHTPVTGKVDLYPGMGYINQQLQKHVGYPLHLGVKNHGGKKFKNTTLEGAHMIGFYLRHQNSSTIKHDHCEIPDAIITDSFIDVITFTNSIEAGDMHSFDQHHENAINMTFDHWAPICGDAELVIMLDPLKAETDNHTHGNCTIFPNNVMRGHQIYAVFQSQHGWKSYEQKLSEWQEINLHDPGEMLSLMDMVRQRLGQKMLEHIYTKPEKGLCKWVDQMFEDEDNEDDADTKTTDETPPSDHLMLRIRSRLQSLKTELYTMLIPRDMENDFNDVEKEIKNVGDEMWKHKFHGMSMGLKLSAAYKHSEYHAALSGHFVPDHALRSIFLTPIEGLTKLMHNYDTIPDSMRKTMIAGTVPYIAALDVMVDLLPLPKSAEHRLRRVMRKLKTLIKSNMIKPTDMTTDMPTTMPGFTTTMPKVSTEIRASQFQCPFVVVPELELISPISIDLYYLMYTTPENEHVSDGDKLAHCHSNIMAAYMQYGGDRMQSKDIVKAFLKMKGITIPMKDIPKHCRQRLSSPMHAFPLYWRVHNDRIMEGTVSPWTGKMFWKTAAFCHCDKCHRSTAGGNHDTMNATTDHGGHTHTDPYSSMHHTTTDPYMG</sequence>
<comment type="caution">
    <text evidence="2">The sequence shown here is derived from an EMBL/GenBank/DDBJ whole genome shotgun (WGS) entry which is preliminary data.</text>
</comment>
<feature type="region of interest" description="Disordered" evidence="1">
    <location>
        <begin position="658"/>
        <end position="682"/>
    </location>
</feature>
<organism evidence="2 3">
    <name type="scientific">Tegillarca granosa</name>
    <name type="common">Malaysian cockle</name>
    <name type="synonym">Anadara granosa</name>
    <dbReference type="NCBI Taxonomy" id="220873"/>
    <lineage>
        <taxon>Eukaryota</taxon>
        <taxon>Metazoa</taxon>
        <taxon>Spiralia</taxon>
        <taxon>Lophotrochozoa</taxon>
        <taxon>Mollusca</taxon>
        <taxon>Bivalvia</taxon>
        <taxon>Autobranchia</taxon>
        <taxon>Pteriomorphia</taxon>
        <taxon>Arcoida</taxon>
        <taxon>Arcoidea</taxon>
        <taxon>Arcidae</taxon>
        <taxon>Tegillarca</taxon>
    </lineage>
</organism>
<gene>
    <name evidence="2" type="ORF">KUTeg_016304</name>
</gene>
<name>A0ABQ9ELI0_TEGGR</name>
<reference evidence="2 3" key="1">
    <citation type="submission" date="2022-12" db="EMBL/GenBank/DDBJ databases">
        <title>Chromosome-level genome of Tegillarca granosa.</title>
        <authorList>
            <person name="Kim J."/>
        </authorList>
    </citation>
    <scope>NUCLEOTIDE SEQUENCE [LARGE SCALE GENOMIC DNA]</scope>
    <source>
        <strain evidence="2">Teg-2019</strain>
        <tissue evidence="2">Adductor muscle</tissue>
    </source>
</reference>
<keyword evidence="3" id="KW-1185">Reference proteome</keyword>
<evidence type="ECO:0000313" key="3">
    <source>
        <dbReference type="Proteomes" id="UP001217089"/>
    </source>
</evidence>
<proteinExistence type="predicted"/>
<feature type="compositionally biased region" description="Polar residues" evidence="1">
    <location>
        <begin position="668"/>
        <end position="682"/>
    </location>
</feature>
<dbReference type="Proteomes" id="UP001217089">
    <property type="component" value="Unassembled WGS sequence"/>
</dbReference>